<dbReference type="InterPro" id="IPR038666">
    <property type="entry name" value="SSP1_head-tail_sf"/>
</dbReference>
<evidence type="ECO:0000256" key="1">
    <source>
        <dbReference type="SAM" id="MobiDB-lite"/>
    </source>
</evidence>
<dbReference type="STRING" id="1250539.Ga0080574_TMP896"/>
<protein>
    <submittedName>
        <fullName evidence="2">Phage head-tail adaptor, putative, SPP1 family</fullName>
    </submittedName>
</protein>
<feature type="region of interest" description="Disordered" evidence="1">
    <location>
        <begin position="1"/>
        <end position="41"/>
    </location>
</feature>
<evidence type="ECO:0000313" key="2">
    <source>
        <dbReference type="EMBL" id="APZ51230.1"/>
    </source>
</evidence>
<evidence type="ECO:0000313" key="3">
    <source>
        <dbReference type="Proteomes" id="UP000187059"/>
    </source>
</evidence>
<organism evidence="2 3">
    <name type="scientific">Salipiger abyssi</name>
    <dbReference type="NCBI Taxonomy" id="1250539"/>
    <lineage>
        <taxon>Bacteria</taxon>
        <taxon>Pseudomonadati</taxon>
        <taxon>Pseudomonadota</taxon>
        <taxon>Alphaproteobacteria</taxon>
        <taxon>Rhodobacterales</taxon>
        <taxon>Roseobacteraceae</taxon>
        <taxon>Salipiger</taxon>
    </lineage>
</organism>
<proteinExistence type="predicted"/>
<dbReference type="RefSeq" id="WP_076695584.1">
    <property type="nucleotide sequence ID" value="NZ_CP015093.1"/>
</dbReference>
<dbReference type="Gene3D" id="2.40.10.270">
    <property type="entry name" value="Bacteriophage SPP1 head-tail adaptor protein"/>
    <property type="match status" value="1"/>
</dbReference>
<dbReference type="KEGG" id="paby:Ga0080574_TMP896"/>
<dbReference type="AlphaFoldDB" id="A0A1P8UPB0"/>
<feature type="compositionally biased region" description="Basic and acidic residues" evidence="1">
    <location>
        <begin position="7"/>
        <end position="18"/>
    </location>
</feature>
<dbReference type="Proteomes" id="UP000187059">
    <property type="component" value="Chromosome"/>
</dbReference>
<dbReference type="OrthoDB" id="7998779at2"/>
<accession>A0A1P8UPB0</accession>
<dbReference type="Pfam" id="PF05521">
    <property type="entry name" value="Phage_HCP"/>
    <property type="match status" value="1"/>
</dbReference>
<dbReference type="InterPro" id="IPR008767">
    <property type="entry name" value="Phage_SPP1_head-tail_adaptor"/>
</dbReference>
<dbReference type="EMBL" id="CP015093">
    <property type="protein sequence ID" value="APZ51230.1"/>
    <property type="molecule type" value="Genomic_DNA"/>
</dbReference>
<keyword evidence="3" id="KW-1185">Reference proteome</keyword>
<dbReference type="NCBIfam" id="TIGR01563">
    <property type="entry name" value="gp16_SPP1"/>
    <property type="match status" value="1"/>
</dbReference>
<reference evidence="2 3" key="1">
    <citation type="submission" date="2016-04" db="EMBL/GenBank/DDBJ databases">
        <title>Deep-sea bacteria in the southern Pacific.</title>
        <authorList>
            <person name="Tang K."/>
        </authorList>
    </citation>
    <scope>NUCLEOTIDE SEQUENCE [LARGE SCALE GENOMIC DNA]</scope>
    <source>
        <strain evidence="2 3">JLT2014</strain>
    </source>
</reference>
<sequence>MSGAGALRERVTFQRKTSDGPTTPGGPTDPFNNPIDGLGNSTGEFRDLFSVKADIREAPGKERIAAGQLESTRLATIRVWAETRTRGVTPADRLVARGAVWNIRSGPVQIDRAGRMLEFTCETGVAT</sequence>
<name>A0A1P8UPB0_9RHOB</name>
<gene>
    <name evidence="2" type="ORF">Ga0080574_TMP896</name>
</gene>